<dbReference type="Gene3D" id="3.90.850.10">
    <property type="entry name" value="Fumarylacetoacetase-like, C-terminal domain"/>
    <property type="match status" value="1"/>
</dbReference>
<comment type="similarity">
    <text evidence="1">Belongs to the FAH family.</text>
</comment>
<comment type="caution">
    <text evidence="4">The sequence shown here is derived from an EMBL/GenBank/DDBJ whole genome shotgun (WGS) entry which is preliminary data.</text>
</comment>
<accession>A0ABT2M6F2</accession>
<proteinExistence type="inferred from homology"/>
<evidence type="ECO:0000313" key="5">
    <source>
        <dbReference type="Proteomes" id="UP001206639"/>
    </source>
</evidence>
<gene>
    <name evidence="4" type="ORF">N4S67_05360</name>
</gene>
<dbReference type="SUPFAM" id="SSF56529">
    <property type="entry name" value="FAH"/>
    <property type="match status" value="1"/>
</dbReference>
<dbReference type="Proteomes" id="UP001206639">
    <property type="component" value="Unassembled WGS sequence"/>
</dbReference>
<dbReference type="PANTHER" id="PTHR42796:SF4">
    <property type="entry name" value="FUMARYLACETOACETATE HYDROLASE DOMAIN-CONTAINING PROTEIN 2A"/>
    <property type="match status" value="1"/>
</dbReference>
<dbReference type="RefSeq" id="WP_260991855.1">
    <property type="nucleotide sequence ID" value="NZ_JAODWD010000001.1"/>
</dbReference>
<protein>
    <submittedName>
        <fullName evidence="4">Fumarylacetoacetate hydrolase family protein</fullName>
    </submittedName>
</protein>
<feature type="domain" description="Fumarylacetoacetase-like C-terminal" evidence="3">
    <location>
        <begin position="74"/>
        <end position="280"/>
    </location>
</feature>
<keyword evidence="5" id="KW-1185">Reference proteome</keyword>
<name>A0ABT2M6F2_9MYCO</name>
<evidence type="ECO:0000313" key="4">
    <source>
        <dbReference type="EMBL" id="MCT7657843.1"/>
    </source>
</evidence>
<dbReference type="InterPro" id="IPR051121">
    <property type="entry name" value="FAH"/>
</dbReference>
<evidence type="ECO:0000256" key="2">
    <source>
        <dbReference type="ARBA" id="ARBA00022723"/>
    </source>
</evidence>
<dbReference type="Pfam" id="PF01557">
    <property type="entry name" value="FAA_hydrolase"/>
    <property type="match status" value="1"/>
</dbReference>
<organism evidence="4 5">
    <name type="scientific">Mycobacterium deserti</name>
    <dbReference type="NCBI Taxonomy" id="2978347"/>
    <lineage>
        <taxon>Bacteria</taxon>
        <taxon>Bacillati</taxon>
        <taxon>Actinomycetota</taxon>
        <taxon>Actinomycetes</taxon>
        <taxon>Mycobacteriales</taxon>
        <taxon>Mycobacteriaceae</taxon>
        <taxon>Mycobacterium</taxon>
    </lineage>
</organism>
<dbReference type="GO" id="GO:0016787">
    <property type="term" value="F:hydrolase activity"/>
    <property type="evidence" value="ECO:0007669"/>
    <property type="project" value="UniProtKB-KW"/>
</dbReference>
<dbReference type="InterPro" id="IPR036663">
    <property type="entry name" value="Fumarylacetoacetase_C_sf"/>
</dbReference>
<evidence type="ECO:0000259" key="3">
    <source>
        <dbReference type="Pfam" id="PF01557"/>
    </source>
</evidence>
<sequence length="280" mass="29923">MRLVRVGPAGEERPGVLVGDDSYVDVSDRFTDYDGEFFAGGGLSELARTLSDYDRSQPLDGIRIGPPIARPHQILCVGLNYAEHAAESGSTVTTEPVIFTKAPNSMSGPFDPVVSPVGGTKLDYEVELGVVIGVRSSHLRDDASAAAAIAGFVAVNDVSERAFQLEREGQWVKGKSCPTFNPCGPVLATPDEVGDWQDLELWLTVNGEKRQSSSTRFMVHDVIAIVRYLSQFMVLEPGDLINTGTPAGVALGRADGSYLNRGDVIELGITGLGTQRTVVV</sequence>
<keyword evidence="4" id="KW-0378">Hydrolase</keyword>
<dbReference type="PANTHER" id="PTHR42796">
    <property type="entry name" value="FUMARYLACETOACETATE HYDROLASE DOMAIN-CONTAINING PROTEIN 2A-RELATED"/>
    <property type="match status" value="1"/>
</dbReference>
<dbReference type="EMBL" id="JAODWD010000001">
    <property type="protein sequence ID" value="MCT7657843.1"/>
    <property type="molecule type" value="Genomic_DNA"/>
</dbReference>
<reference evidence="5" key="1">
    <citation type="submission" date="2023-07" db="EMBL/GenBank/DDBJ databases">
        <authorList>
            <person name="Deng Y."/>
            <person name="Zhang Y.-Q."/>
        </authorList>
    </citation>
    <scope>NUCLEOTIDE SEQUENCE [LARGE SCALE GENOMIC DNA]</scope>
    <source>
        <strain evidence="5">CPCC 205710</strain>
    </source>
</reference>
<evidence type="ECO:0000256" key="1">
    <source>
        <dbReference type="ARBA" id="ARBA00010211"/>
    </source>
</evidence>
<dbReference type="InterPro" id="IPR011234">
    <property type="entry name" value="Fumarylacetoacetase-like_C"/>
</dbReference>
<keyword evidence="2" id="KW-0479">Metal-binding</keyword>